<accession>A0A1A6HXS3</accession>
<gene>
    <name evidence="1" type="ORF">A6R68_23501</name>
</gene>
<sequence length="60" mass="6743">MLYYDITILYCDITKLSKPSKGQQIEDRVLQLVLINIEFLHQGIAVGSAQVLRVVVPLAD</sequence>
<dbReference type="Proteomes" id="UP000092124">
    <property type="component" value="Unassembled WGS sequence"/>
</dbReference>
<dbReference type="EMBL" id="LZPO01008031">
    <property type="protein sequence ID" value="OBS82522.1"/>
    <property type="molecule type" value="Genomic_DNA"/>
</dbReference>
<evidence type="ECO:0000313" key="2">
    <source>
        <dbReference type="Proteomes" id="UP000092124"/>
    </source>
</evidence>
<evidence type="ECO:0000313" key="1">
    <source>
        <dbReference type="EMBL" id="OBS82522.1"/>
    </source>
</evidence>
<organism evidence="1 2">
    <name type="scientific">Neotoma lepida</name>
    <name type="common">Desert woodrat</name>
    <dbReference type="NCBI Taxonomy" id="56216"/>
    <lineage>
        <taxon>Eukaryota</taxon>
        <taxon>Metazoa</taxon>
        <taxon>Chordata</taxon>
        <taxon>Craniata</taxon>
        <taxon>Vertebrata</taxon>
        <taxon>Euteleostomi</taxon>
        <taxon>Mammalia</taxon>
        <taxon>Eutheria</taxon>
        <taxon>Euarchontoglires</taxon>
        <taxon>Glires</taxon>
        <taxon>Rodentia</taxon>
        <taxon>Myomorpha</taxon>
        <taxon>Muroidea</taxon>
        <taxon>Cricetidae</taxon>
        <taxon>Neotominae</taxon>
        <taxon>Neotoma</taxon>
    </lineage>
</organism>
<reference evidence="1 2" key="1">
    <citation type="submission" date="2016-06" db="EMBL/GenBank/DDBJ databases">
        <title>The Draft Genome Sequence and Annotation of the Desert Woodrat Neotoma lepida.</title>
        <authorList>
            <person name="Campbell M."/>
            <person name="Oakeson K.F."/>
            <person name="Yandell M."/>
            <person name="Halpert J.R."/>
            <person name="Dearing D."/>
        </authorList>
    </citation>
    <scope>NUCLEOTIDE SEQUENCE [LARGE SCALE GENOMIC DNA]</scope>
    <source>
        <strain evidence="1">417</strain>
        <tissue evidence="1">Liver</tissue>
    </source>
</reference>
<dbReference type="AlphaFoldDB" id="A0A1A6HXS3"/>
<keyword evidence="2" id="KW-1185">Reference proteome</keyword>
<protein>
    <submittedName>
        <fullName evidence="1">Uncharacterized protein</fullName>
    </submittedName>
</protein>
<proteinExistence type="predicted"/>
<name>A0A1A6HXS3_NEOLE</name>
<comment type="caution">
    <text evidence="1">The sequence shown here is derived from an EMBL/GenBank/DDBJ whole genome shotgun (WGS) entry which is preliminary data.</text>
</comment>